<feature type="compositionally biased region" description="Low complexity" evidence="1">
    <location>
        <begin position="150"/>
        <end position="160"/>
    </location>
</feature>
<dbReference type="PANTHER" id="PTHR33939:SF1">
    <property type="entry name" value="DUF4371 DOMAIN-CONTAINING PROTEIN"/>
    <property type="match status" value="1"/>
</dbReference>
<gene>
    <name evidence="3" type="ORF">GEV33_008467</name>
</gene>
<dbReference type="EMBL" id="JABDTM020024391">
    <property type="protein sequence ID" value="KAH0814324.1"/>
    <property type="molecule type" value="Genomic_DNA"/>
</dbReference>
<feature type="domain" description="MADF" evidence="2">
    <location>
        <begin position="7"/>
        <end position="56"/>
    </location>
</feature>
<organism evidence="3 4">
    <name type="scientific">Tenebrio molitor</name>
    <name type="common">Yellow mealworm beetle</name>
    <dbReference type="NCBI Taxonomy" id="7067"/>
    <lineage>
        <taxon>Eukaryota</taxon>
        <taxon>Metazoa</taxon>
        <taxon>Ecdysozoa</taxon>
        <taxon>Arthropoda</taxon>
        <taxon>Hexapoda</taxon>
        <taxon>Insecta</taxon>
        <taxon>Pterygota</taxon>
        <taxon>Neoptera</taxon>
        <taxon>Endopterygota</taxon>
        <taxon>Coleoptera</taxon>
        <taxon>Polyphaga</taxon>
        <taxon>Cucujiformia</taxon>
        <taxon>Tenebrionidae</taxon>
        <taxon>Tenebrio</taxon>
    </lineage>
</organism>
<feature type="region of interest" description="Disordered" evidence="1">
    <location>
        <begin position="242"/>
        <end position="302"/>
    </location>
</feature>
<dbReference type="PANTHER" id="PTHR33939">
    <property type="entry name" value="PROTEIN CBG22215"/>
    <property type="match status" value="1"/>
</dbReference>
<evidence type="ECO:0000313" key="3">
    <source>
        <dbReference type="EMBL" id="KAH0814324.1"/>
    </source>
</evidence>
<dbReference type="GO" id="GO:0003676">
    <property type="term" value="F:nucleic acid binding"/>
    <property type="evidence" value="ECO:0007669"/>
    <property type="project" value="InterPro"/>
</dbReference>
<name>A0A8J6HGQ2_TENMO</name>
<feature type="compositionally biased region" description="Polar residues" evidence="1">
    <location>
        <begin position="242"/>
        <end position="281"/>
    </location>
</feature>
<dbReference type="InterPro" id="IPR006578">
    <property type="entry name" value="MADF-dom"/>
</dbReference>
<reference evidence="3" key="1">
    <citation type="journal article" date="2020" name="J Insects Food Feed">
        <title>The yellow mealworm (Tenebrio molitor) genome: a resource for the emerging insects as food and feed industry.</title>
        <authorList>
            <person name="Eriksson T."/>
            <person name="Andere A."/>
            <person name="Kelstrup H."/>
            <person name="Emery V."/>
            <person name="Picard C."/>
        </authorList>
    </citation>
    <scope>NUCLEOTIDE SEQUENCE</scope>
    <source>
        <strain evidence="3">Stoneville</strain>
        <tissue evidence="3">Whole head</tissue>
    </source>
</reference>
<feature type="region of interest" description="Disordered" evidence="1">
    <location>
        <begin position="132"/>
        <end position="173"/>
    </location>
</feature>
<dbReference type="AlphaFoldDB" id="A0A8J6HGQ2"/>
<evidence type="ECO:0000313" key="4">
    <source>
        <dbReference type="Proteomes" id="UP000719412"/>
    </source>
</evidence>
<dbReference type="Gene3D" id="3.30.420.10">
    <property type="entry name" value="Ribonuclease H-like superfamily/Ribonuclease H"/>
    <property type="match status" value="1"/>
</dbReference>
<dbReference type="InterPro" id="IPR036397">
    <property type="entry name" value="RNaseH_sf"/>
</dbReference>
<feature type="compositionally biased region" description="Polar residues" evidence="1">
    <location>
        <begin position="288"/>
        <end position="302"/>
    </location>
</feature>
<comment type="caution">
    <text evidence="3">The sequence shown here is derived from an EMBL/GenBank/DDBJ whole genome shotgun (WGS) entry which is preliminary data.</text>
</comment>
<feature type="region of interest" description="Disordered" evidence="1">
    <location>
        <begin position="445"/>
        <end position="466"/>
    </location>
</feature>
<reference evidence="3" key="2">
    <citation type="submission" date="2021-08" db="EMBL/GenBank/DDBJ databases">
        <authorList>
            <person name="Eriksson T."/>
        </authorList>
    </citation>
    <scope>NUCLEOTIDE SEQUENCE</scope>
    <source>
        <strain evidence="3">Stoneville</strain>
        <tissue evidence="3">Whole head</tissue>
    </source>
</reference>
<dbReference type="Pfam" id="PF10545">
    <property type="entry name" value="MADF_DNA_bdg"/>
    <property type="match status" value="1"/>
</dbReference>
<protein>
    <recommendedName>
        <fullName evidence="2">MADF domain-containing protein</fullName>
    </recommendedName>
</protein>
<feature type="compositionally biased region" description="Low complexity" evidence="1">
    <location>
        <begin position="132"/>
        <end position="142"/>
    </location>
</feature>
<sequence>MTDSAKRIPCDTLKKKWKNLRDCYAKHLRSEVVTHTGQERKILDRYKTWPWAKQMEIFKPFLQFASTNTNVANVPSGYETIPLQSEGEEVLRSDNAGADTVSQNEDDLFHGGPLSPNASIITNAPVTSTQTVVTQTTNTSDTARTKTPVTPRTNTSQRNSTTRKRRLEEQTQTPTSIDKVIAYFDKKPCNNTQAAYDDVDLIFLSYAKTLKKFSPRRQTMTKFKIAQLLMEEELNQQAEDGYTTTTVSVHPGPSSTETSAMTINSPVSESDYTQMTYSSSDTNDHTTQDNASYHSRQSDKIPNTGSLKIEIQDFLMKHDLYYEDGYTKKQLLEVLRTKSFEKHDVVDQLAQKYGHTVLRLPPYFCIFNPIELIWGQLKKRIRRKNINPKFEKAVEELIRNEVAKINAENWIKKIEKTIKEENEYRSLGQLISNRDANEQFIINLEDSDDDNPDDDMFNDEYKESEV</sequence>
<evidence type="ECO:0000259" key="2">
    <source>
        <dbReference type="Pfam" id="PF10545"/>
    </source>
</evidence>
<proteinExistence type="predicted"/>
<feature type="compositionally biased region" description="Acidic residues" evidence="1">
    <location>
        <begin position="445"/>
        <end position="458"/>
    </location>
</feature>
<keyword evidence="4" id="KW-1185">Reference proteome</keyword>
<dbReference type="Proteomes" id="UP000719412">
    <property type="component" value="Unassembled WGS sequence"/>
</dbReference>
<evidence type="ECO:0000256" key="1">
    <source>
        <dbReference type="SAM" id="MobiDB-lite"/>
    </source>
</evidence>
<accession>A0A8J6HGQ2</accession>